<feature type="domain" description="Spore germination protein N-terminal" evidence="9">
    <location>
        <begin position="22"/>
        <end position="190"/>
    </location>
</feature>
<dbReference type="Gene3D" id="3.30.300.210">
    <property type="entry name" value="Nutrient germinant receptor protein C, domain 3"/>
    <property type="match status" value="1"/>
</dbReference>
<dbReference type="Pfam" id="PF05504">
    <property type="entry name" value="Spore_GerAC"/>
    <property type="match status" value="1"/>
</dbReference>
<evidence type="ECO:0000259" key="8">
    <source>
        <dbReference type="Pfam" id="PF05504"/>
    </source>
</evidence>
<dbReference type="RefSeq" id="WP_213147606.1">
    <property type="nucleotide sequence ID" value="NZ_JAGYPE020000016.1"/>
</dbReference>
<evidence type="ECO:0000256" key="5">
    <source>
        <dbReference type="ARBA" id="ARBA00023136"/>
    </source>
</evidence>
<dbReference type="PROSITE" id="PS51257">
    <property type="entry name" value="PROKAR_LIPOPROTEIN"/>
    <property type="match status" value="1"/>
</dbReference>
<evidence type="ECO:0000313" key="11">
    <source>
        <dbReference type="EMBL" id="MCH6266100.1"/>
    </source>
</evidence>
<keyword evidence="7" id="KW-0449">Lipoprotein</keyword>
<dbReference type="PANTHER" id="PTHR35789:SF1">
    <property type="entry name" value="SPORE GERMINATION PROTEIN B3"/>
    <property type="match status" value="1"/>
</dbReference>
<evidence type="ECO:0000313" key="10">
    <source>
        <dbReference type="EMBL" id="MBS4187787.1"/>
    </source>
</evidence>
<name>A0A942T9S5_9BACI</name>
<evidence type="ECO:0000256" key="4">
    <source>
        <dbReference type="ARBA" id="ARBA00022729"/>
    </source>
</evidence>
<gene>
    <name evidence="11" type="ORF">KHB02_011255</name>
    <name evidence="10" type="ORF">KHB02_41150</name>
</gene>
<dbReference type="Gene3D" id="6.20.190.10">
    <property type="entry name" value="Nutrient germinant receptor protein C, domain 1"/>
    <property type="match status" value="1"/>
</dbReference>
<dbReference type="GO" id="GO:0009847">
    <property type="term" value="P:spore germination"/>
    <property type="evidence" value="ECO:0007669"/>
    <property type="project" value="InterPro"/>
</dbReference>
<dbReference type="AlphaFoldDB" id="A0A942T9S5"/>
<dbReference type="Pfam" id="PF25198">
    <property type="entry name" value="Spore_GerAC_N"/>
    <property type="match status" value="1"/>
</dbReference>
<evidence type="ECO:0000256" key="3">
    <source>
        <dbReference type="ARBA" id="ARBA00022544"/>
    </source>
</evidence>
<dbReference type="InterPro" id="IPR057336">
    <property type="entry name" value="GerAC_N"/>
</dbReference>
<dbReference type="NCBIfam" id="TIGR02887">
    <property type="entry name" value="spore_ger_x_C"/>
    <property type="match status" value="1"/>
</dbReference>
<evidence type="ECO:0000256" key="6">
    <source>
        <dbReference type="ARBA" id="ARBA00023139"/>
    </source>
</evidence>
<dbReference type="GO" id="GO:0016020">
    <property type="term" value="C:membrane"/>
    <property type="evidence" value="ECO:0007669"/>
    <property type="project" value="UniProtKB-SubCell"/>
</dbReference>
<protein>
    <submittedName>
        <fullName evidence="10">Ger(X)C family spore germination protein</fullName>
    </submittedName>
</protein>
<comment type="caution">
    <text evidence="10">The sequence shown here is derived from an EMBL/GenBank/DDBJ whole genome shotgun (WGS) entry which is preliminary data.</text>
</comment>
<accession>A0A942T9S5</accession>
<sequence length="399" mass="44523">MNRKFLLLVSICSLILLTSCWNRRELNQLGIVIGMGIDKADGKFLVTTQVVNPSEIAASMGSGGNSPVVVYEEKGDTIFEAIRRMTTESPRNLYFSHLRLLVYGEEFAKKGIGKSLDLLTRDPEIRTDFYITIAKNSKAGDVLKVLTAIEKIPVQQLYESLLSSEKQWAPTLPITLDQLNSELIEEGKDVKLTGLMIKGPLQAGESLGKYQQSKAETYLKYDEVGVFKKDQLIGWLNTDESKGLNYALGNVKSTIITIPCPEKGLAGIKLIHTKTELKTKVSGSKPTGNIKITAEGKLADVYCKTLDLSKPETISQLERKAEKNIKDNIHKALHASQTQYKLDPFGFGEAARRDNPEYWHSVKKDWQQIFGKMPVNVEVTVKIHDVGMIKTSPLNFMKD</sequence>
<evidence type="ECO:0000256" key="2">
    <source>
        <dbReference type="ARBA" id="ARBA00007886"/>
    </source>
</evidence>
<comment type="similarity">
    <text evidence="2">Belongs to the GerABKC lipoprotein family.</text>
</comment>
<evidence type="ECO:0000259" key="9">
    <source>
        <dbReference type="Pfam" id="PF25198"/>
    </source>
</evidence>
<evidence type="ECO:0000256" key="1">
    <source>
        <dbReference type="ARBA" id="ARBA00004635"/>
    </source>
</evidence>
<evidence type="ECO:0000313" key="12">
    <source>
        <dbReference type="Proteomes" id="UP000677265"/>
    </source>
</evidence>
<proteinExistence type="inferred from homology"/>
<dbReference type="InterPro" id="IPR046953">
    <property type="entry name" value="Spore_GerAC-like_C"/>
</dbReference>
<dbReference type="InterPro" id="IPR038501">
    <property type="entry name" value="Spore_GerAC_C_sf"/>
</dbReference>
<dbReference type="Proteomes" id="UP000677265">
    <property type="component" value="Unassembled WGS sequence"/>
</dbReference>
<dbReference type="InterPro" id="IPR008844">
    <property type="entry name" value="Spore_GerAC-like"/>
</dbReference>
<feature type="domain" description="Spore germination GerAC-like C-terminal" evidence="8">
    <location>
        <begin position="224"/>
        <end position="387"/>
    </location>
</feature>
<dbReference type="EMBL" id="JAGYPE010000009">
    <property type="protein sequence ID" value="MBS4187787.1"/>
    <property type="molecule type" value="Genomic_DNA"/>
</dbReference>
<keyword evidence="12" id="KW-1185">Reference proteome</keyword>
<keyword evidence="6" id="KW-0564">Palmitate</keyword>
<keyword evidence="4" id="KW-0732">Signal</keyword>
<keyword evidence="5" id="KW-0472">Membrane</keyword>
<evidence type="ECO:0000256" key="7">
    <source>
        <dbReference type="ARBA" id="ARBA00023288"/>
    </source>
</evidence>
<dbReference type="PANTHER" id="PTHR35789">
    <property type="entry name" value="SPORE GERMINATION PROTEIN B3"/>
    <property type="match status" value="1"/>
</dbReference>
<comment type="subcellular location">
    <subcellularLocation>
        <location evidence="1">Membrane</location>
        <topology evidence="1">Lipid-anchor</topology>
    </subcellularLocation>
</comment>
<keyword evidence="3" id="KW-0309">Germination</keyword>
<dbReference type="EMBL" id="JAGYPE020000016">
    <property type="protein sequence ID" value="MCH6266100.1"/>
    <property type="molecule type" value="Genomic_DNA"/>
</dbReference>
<organism evidence="10">
    <name type="scientific">Neobacillus citreus</name>
    <dbReference type="NCBI Taxonomy" id="2833578"/>
    <lineage>
        <taxon>Bacteria</taxon>
        <taxon>Bacillati</taxon>
        <taxon>Bacillota</taxon>
        <taxon>Bacilli</taxon>
        <taxon>Bacillales</taxon>
        <taxon>Bacillaceae</taxon>
        <taxon>Neobacillus</taxon>
    </lineage>
</organism>
<reference evidence="10" key="1">
    <citation type="submission" date="2021-05" db="EMBL/GenBank/DDBJ databases">
        <title>Novel Bacillus species.</title>
        <authorList>
            <person name="Liu G."/>
        </authorList>
    </citation>
    <scope>NUCLEOTIDE SEQUENCE</scope>
    <source>
        <strain evidence="10 12">FJAT-50051</strain>
    </source>
</reference>